<sequence>MNSAEHKTAWHDEDEESTAGLAQSLSAVMDGEADLQGVKLDSHEALECWATYHLIGDALREPSATLPVSAEFAARMSAALAREVTHGAGALPLAQPRPSLRSSGRWRQAVLAWPSLAVAAAVASVVWVAQPLFELEQGAQPAMVVANEPTTTAARIVEQARPESDYVSAHRQMAGPIAVRQVAFAPGVD</sequence>
<proteinExistence type="predicted"/>
<evidence type="ECO:0000256" key="1">
    <source>
        <dbReference type="SAM" id="Phobius"/>
    </source>
</evidence>
<dbReference type="Gene3D" id="1.10.10.880">
    <property type="entry name" value="Anti sigma-E protein RseA, N-terminal domain"/>
    <property type="match status" value="1"/>
</dbReference>
<dbReference type="EMBL" id="CP063982">
    <property type="protein sequence ID" value="UOD49585.1"/>
    <property type="molecule type" value="Genomic_DNA"/>
</dbReference>
<keyword evidence="1" id="KW-0812">Transmembrane</keyword>
<name>A0ABY4AKE9_9BURK</name>
<keyword evidence="1" id="KW-1133">Transmembrane helix</keyword>
<dbReference type="CDD" id="cd16328">
    <property type="entry name" value="RseA_N"/>
    <property type="match status" value="1"/>
</dbReference>
<dbReference type="InterPro" id="IPR052383">
    <property type="entry name" value="Anti-sigma-E_RseA-like"/>
</dbReference>
<dbReference type="InterPro" id="IPR005572">
    <property type="entry name" value="Anti-sigma_E_RseA_N"/>
</dbReference>
<evidence type="ECO:0000313" key="4">
    <source>
        <dbReference type="Proteomes" id="UP000831607"/>
    </source>
</evidence>
<evidence type="ECO:0000313" key="3">
    <source>
        <dbReference type="EMBL" id="UOD49585.1"/>
    </source>
</evidence>
<gene>
    <name evidence="3" type="ORF">DHf2319_08885</name>
</gene>
<organism evidence="3 4">
    <name type="scientific">Orrella daihaiensis</name>
    <dbReference type="NCBI Taxonomy" id="2782176"/>
    <lineage>
        <taxon>Bacteria</taxon>
        <taxon>Pseudomonadati</taxon>
        <taxon>Pseudomonadota</taxon>
        <taxon>Betaproteobacteria</taxon>
        <taxon>Burkholderiales</taxon>
        <taxon>Alcaligenaceae</taxon>
        <taxon>Orrella</taxon>
    </lineage>
</organism>
<evidence type="ECO:0000259" key="2">
    <source>
        <dbReference type="Pfam" id="PF03872"/>
    </source>
</evidence>
<accession>A0ABY4AKE9</accession>
<dbReference type="Pfam" id="PF03872">
    <property type="entry name" value="RseA_N"/>
    <property type="match status" value="1"/>
</dbReference>
<dbReference type="PANTHER" id="PTHR38104:SF1">
    <property type="entry name" value="ANTI-SIGMA-E FACTOR RSEA"/>
    <property type="match status" value="1"/>
</dbReference>
<dbReference type="PANTHER" id="PTHR38104">
    <property type="match status" value="1"/>
</dbReference>
<feature type="transmembrane region" description="Helical" evidence="1">
    <location>
        <begin position="110"/>
        <end position="129"/>
    </location>
</feature>
<protein>
    <recommendedName>
        <fullName evidence="2">Anti sigma-E protein RseA N-terminal domain-containing protein</fullName>
    </recommendedName>
</protein>
<dbReference type="Proteomes" id="UP000831607">
    <property type="component" value="Chromosome"/>
</dbReference>
<dbReference type="RefSeq" id="WP_243477813.1">
    <property type="nucleotide sequence ID" value="NZ_CP063982.1"/>
</dbReference>
<keyword evidence="4" id="KW-1185">Reference proteome</keyword>
<reference evidence="3 4" key="1">
    <citation type="submission" date="2020-11" db="EMBL/GenBank/DDBJ databases">
        <title>Algicoccus daihaiensis sp.nov., isolated from Daihai Lake in Inner Mongolia.</title>
        <authorList>
            <person name="Kai J."/>
        </authorList>
    </citation>
    <scope>NUCLEOTIDE SEQUENCE [LARGE SCALE GENOMIC DNA]</scope>
    <source>
        <strain evidence="4">f23</strain>
    </source>
</reference>
<dbReference type="InterPro" id="IPR036147">
    <property type="entry name" value="Anti-sigma_E_RseA_N_sf"/>
</dbReference>
<dbReference type="SUPFAM" id="SSF89069">
    <property type="entry name" value="N-terminal, cytoplasmic domain of anti-sigmaE factor RseA"/>
    <property type="match status" value="1"/>
</dbReference>
<feature type="domain" description="Anti sigma-E protein RseA N-terminal" evidence="2">
    <location>
        <begin position="24"/>
        <end position="99"/>
    </location>
</feature>
<keyword evidence="1" id="KW-0472">Membrane</keyword>